<dbReference type="EMBL" id="JAAIUW010000008">
    <property type="protein sequence ID" value="KAF7819535.1"/>
    <property type="molecule type" value="Genomic_DNA"/>
</dbReference>
<sequence>MTIDKRQQSVGRQRAFSVRRREKEAINDEATR</sequence>
<evidence type="ECO:0000256" key="1">
    <source>
        <dbReference type="SAM" id="MobiDB-lite"/>
    </source>
</evidence>
<keyword evidence="3" id="KW-1185">Reference proteome</keyword>
<feature type="compositionally biased region" description="Basic and acidic residues" evidence="1">
    <location>
        <begin position="19"/>
        <end position="32"/>
    </location>
</feature>
<organism evidence="2 3">
    <name type="scientific">Senna tora</name>
    <dbReference type="NCBI Taxonomy" id="362788"/>
    <lineage>
        <taxon>Eukaryota</taxon>
        <taxon>Viridiplantae</taxon>
        <taxon>Streptophyta</taxon>
        <taxon>Embryophyta</taxon>
        <taxon>Tracheophyta</taxon>
        <taxon>Spermatophyta</taxon>
        <taxon>Magnoliopsida</taxon>
        <taxon>eudicotyledons</taxon>
        <taxon>Gunneridae</taxon>
        <taxon>Pentapetalae</taxon>
        <taxon>rosids</taxon>
        <taxon>fabids</taxon>
        <taxon>Fabales</taxon>
        <taxon>Fabaceae</taxon>
        <taxon>Caesalpinioideae</taxon>
        <taxon>Cassia clade</taxon>
        <taxon>Senna</taxon>
    </lineage>
</organism>
<evidence type="ECO:0000313" key="3">
    <source>
        <dbReference type="Proteomes" id="UP000634136"/>
    </source>
</evidence>
<comment type="caution">
    <text evidence="2">The sequence shown here is derived from an EMBL/GenBank/DDBJ whole genome shotgun (WGS) entry which is preliminary data.</text>
</comment>
<dbReference type="Proteomes" id="UP000634136">
    <property type="component" value="Unassembled WGS sequence"/>
</dbReference>
<name>A0A834TE99_9FABA</name>
<reference evidence="2" key="1">
    <citation type="submission" date="2020-09" db="EMBL/GenBank/DDBJ databases">
        <title>Genome-Enabled Discovery of Anthraquinone Biosynthesis in Senna tora.</title>
        <authorList>
            <person name="Kang S.-H."/>
            <person name="Pandey R.P."/>
            <person name="Lee C.-M."/>
            <person name="Sim J.-S."/>
            <person name="Jeong J.-T."/>
            <person name="Choi B.-S."/>
            <person name="Jung M."/>
            <person name="Ginzburg D."/>
            <person name="Zhao K."/>
            <person name="Won S.Y."/>
            <person name="Oh T.-J."/>
            <person name="Yu Y."/>
            <person name="Kim N.-H."/>
            <person name="Lee O.R."/>
            <person name="Lee T.-H."/>
            <person name="Bashyal P."/>
            <person name="Kim T.-S."/>
            <person name="Lee W.-H."/>
            <person name="Kawkins C."/>
            <person name="Kim C.-K."/>
            <person name="Kim J.S."/>
            <person name="Ahn B.O."/>
            <person name="Rhee S.Y."/>
            <person name="Sohng J.K."/>
        </authorList>
    </citation>
    <scope>NUCLEOTIDE SEQUENCE</scope>
    <source>
        <tissue evidence="2">Leaf</tissue>
    </source>
</reference>
<accession>A0A834TE99</accession>
<evidence type="ECO:0000313" key="2">
    <source>
        <dbReference type="EMBL" id="KAF7819535.1"/>
    </source>
</evidence>
<proteinExistence type="predicted"/>
<feature type="region of interest" description="Disordered" evidence="1">
    <location>
        <begin position="1"/>
        <end position="32"/>
    </location>
</feature>
<gene>
    <name evidence="2" type="ORF">G2W53_024990</name>
</gene>
<protein>
    <submittedName>
        <fullName evidence="2">Uncharacterized protein</fullName>
    </submittedName>
</protein>
<dbReference type="AlphaFoldDB" id="A0A834TE99"/>